<dbReference type="EMBL" id="CM004387">
    <property type="protein sequence ID" value="KAG8663049.1"/>
    <property type="molecule type" value="Genomic_DNA"/>
</dbReference>
<sequence>MAVRELAMNGVEVKVHSQRGGIRRATGGLIFYVVAQTINAAVQMGMSWLVPLFVRANILLFFISMYVNDCPKNSESCIGKFLGRFSFQPVKENPLLVPSSSTLEKMGALDVDKVVHRHQAWRLISCIWLHAGVFHLLANMLSLVFIGIRLEQEFGFSMHPLSYFLLCYYLCHAFILLSALFIQLGISIGASGALFGLLRGMLLELITNWTIYANKMYLAARMTLILIIVINLAVGILPHVDNFAHIGGFLSGFLLGFVLLIWPHFGWYVLWVVSLMLLIFGFTAGLVALLQGVDLNNHCFWCHYLSCVPTSLLSCNNSQKAYCESSQIGNQFNLTCLSNGKNHTYQLQLSSIFKD</sequence>
<organism evidence="1 2">
    <name type="scientific">Manihot esculenta</name>
    <name type="common">Cassava</name>
    <name type="synonym">Jatropha manihot</name>
    <dbReference type="NCBI Taxonomy" id="3983"/>
    <lineage>
        <taxon>Eukaryota</taxon>
        <taxon>Viridiplantae</taxon>
        <taxon>Streptophyta</taxon>
        <taxon>Embryophyta</taxon>
        <taxon>Tracheophyta</taxon>
        <taxon>Spermatophyta</taxon>
        <taxon>Magnoliopsida</taxon>
        <taxon>eudicotyledons</taxon>
        <taxon>Gunneridae</taxon>
        <taxon>Pentapetalae</taxon>
        <taxon>rosids</taxon>
        <taxon>fabids</taxon>
        <taxon>Malpighiales</taxon>
        <taxon>Euphorbiaceae</taxon>
        <taxon>Crotonoideae</taxon>
        <taxon>Manihoteae</taxon>
        <taxon>Manihot</taxon>
    </lineage>
</organism>
<evidence type="ECO:0000313" key="1">
    <source>
        <dbReference type="EMBL" id="KAG8663049.1"/>
    </source>
</evidence>
<reference evidence="2" key="1">
    <citation type="journal article" date="2016" name="Nat. Biotechnol.">
        <title>Sequencing wild and cultivated cassava and related species reveals extensive interspecific hybridization and genetic diversity.</title>
        <authorList>
            <person name="Bredeson J.V."/>
            <person name="Lyons J.B."/>
            <person name="Prochnik S.E."/>
            <person name="Wu G.A."/>
            <person name="Ha C.M."/>
            <person name="Edsinger-Gonzales E."/>
            <person name="Grimwood J."/>
            <person name="Schmutz J."/>
            <person name="Rabbi I.Y."/>
            <person name="Egesi C."/>
            <person name="Nauluvula P."/>
            <person name="Lebot V."/>
            <person name="Ndunguru J."/>
            <person name="Mkamilo G."/>
            <person name="Bart R.S."/>
            <person name="Setter T.L."/>
            <person name="Gleadow R.M."/>
            <person name="Kulakow P."/>
            <person name="Ferguson M.E."/>
            <person name="Rounsley S."/>
            <person name="Rokhsar D.S."/>
        </authorList>
    </citation>
    <scope>NUCLEOTIDE SEQUENCE [LARGE SCALE GENOMIC DNA]</scope>
    <source>
        <strain evidence="2">cv. AM560-2</strain>
    </source>
</reference>
<protein>
    <submittedName>
        <fullName evidence="1">Uncharacterized protein</fullName>
    </submittedName>
</protein>
<comment type="caution">
    <text evidence="1">The sequence shown here is derived from an EMBL/GenBank/DDBJ whole genome shotgun (WGS) entry which is preliminary data.</text>
</comment>
<gene>
    <name evidence="1" type="ORF">MANES_01G172600v8</name>
</gene>
<accession>A0ACB7IDA0</accession>
<name>A0ACB7IDA0_MANES</name>
<proteinExistence type="predicted"/>
<evidence type="ECO:0000313" key="2">
    <source>
        <dbReference type="Proteomes" id="UP000091857"/>
    </source>
</evidence>
<keyword evidence="2" id="KW-1185">Reference proteome</keyword>
<dbReference type="Proteomes" id="UP000091857">
    <property type="component" value="Chromosome 1"/>
</dbReference>